<dbReference type="InterPro" id="IPR037143">
    <property type="entry name" value="4-PPantetheinyl_Trfase_dom_sf"/>
</dbReference>
<keyword evidence="2" id="KW-0808">Transferase</keyword>
<reference evidence="9 10" key="1">
    <citation type="journal article" date="2015" name="BMC Genomics">
        <title>Insights from the genome of Ophiocordyceps polyrhachis-furcata to pathogenicity and host specificity in insect fungi.</title>
        <authorList>
            <person name="Wichadakul D."/>
            <person name="Kobmoo N."/>
            <person name="Ingsriswang S."/>
            <person name="Tangphatsornruang S."/>
            <person name="Chantasingh D."/>
            <person name="Luangsa-ard J.J."/>
            <person name="Eurwilaichitr L."/>
        </authorList>
    </citation>
    <scope>NUCLEOTIDE SEQUENCE [LARGE SCALE GENOMIC DNA]</scope>
    <source>
        <strain evidence="9 10">BCC 54312</strain>
    </source>
</reference>
<dbReference type="NCBIfam" id="TIGR00556">
    <property type="entry name" value="pantethn_trn"/>
    <property type="match status" value="1"/>
</dbReference>
<evidence type="ECO:0000256" key="4">
    <source>
        <dbReference type="ARBA" id="ARBA00022832"/>
    </source>
</evidence>
<keyword evidence="10" id="KW-1185">Reference proteome</keyword>
<keyword evidence="7" id="KW-0275">Fatty acid biosynthesis</keyword>
<keyword evidence="4" id="KW-0276">Fatty acid metabolism</keyword>
<evidence type="ECO:0000256" key="5">
    <source>
        <dbReference type="ARBA" id="ARBA00022842"/>
    </source>
</evidence>
<evidence type="ECO:0000256" key="2">
    <source>
        <dbReference type="ARBA" id="ARBA00022679"/>
    </source>
</evidence>
<dbReference type="Gene3D" id="3.90.470.20">
    <property type="entry name" value="4'-phosphopantetheinyl transferase domain"/>
    <property type="match status" value="1"/>
</dbReference>
<dbReference type="InterPro" id="IPR002582">
    <property type="entry name" value="ACPS"/>
</dbReference>
<evidence type="ECO:0000256" key="7">
    <source>
        <dbReference type="ARBA" id="ARBA00023160"/>
    </source>
</evidence>
<dbReference type="OrthoDB" id="15433at2759"/>
<dbReference type="InterPro" id="IPR004568">
    <property type="entry name" value="Ppantetheine-prot_Trfase_dom"/>
</dbReference>
<evidence type="ECO:0000259" key="8">
    <source>
        <dbReference type="Pfam" id="PF01648"/>
    </source>
</evidence>
<protein>
    <recommendedName>
        <fullName evidence="8">4'-phosphopantetheinyl transferase domain-containing protein</fullName>
    </recommendedName>
</protein>
<dbReference type="GO" id="GO:0006633">
    <property type="term" value="P:fatty acid biosynthetic process"/>
    <property type="evidence" value="ECO:0007669"/>
    <property type="project" value="UniProtKB-KW"/>
</dbReference>
<dbReference type="AlphaFoldDB" id="A0A367L1T9"/>
<keyword evidence="5" id="KW-0460">Magnesium</keyword>
<proteinExistence type="inferred from homology"/>
<name>A0A367L1T9_9HYPO</name>
<dbReference type="Proteomes" id="UP000253664">
    <property type="component" value="Unassembled WGS sequence"/>
</dbReference>
<dbReference type="InterPro" id="IPR008278">
    <property type="entry name" value="4-PPantetheinyl_Trfase_dom"/>
</dbReference>
<evidence type="ECO:0000256" key="1">
    <source>
        <dbReference type="ARBA" id="ARBA00022516"/>
    </source>
</evidence>
<dbReference type="GO" id="GO:0008897">
    <property type="term" value="F:holo-[acyl-carrier-protein] synthase activity"/>
    <property type="evidence" value="ECO:0007669"/>
    <property type="project" value="InterPro"/>
</dbReference>
<dbReference type="HAMAP" id="MF_00101">
    <property type="entry name" value="AcpS"/>
    <property type="match status" value="1"/>
</dbReference>
<evidence type="ECO:0000313" key="9">
    <source>
        <dbReference type="EMBL" id="RCI08378.1"/>
    </source>
</evidence>
<dbReference type="SUPFAM" id="SSF56214">
    <property type="entry name" value="4'-phosphopantetheinyl transferase"/>
    <property type="match status" value="1"/>
</dbReference>
<evidence type="ECO:0000256" key="3">
    <source>
        <dbReference type="ARBA" id="ARBA00022723"/>
    </source>
</evidence>
<dbReference type="STRING" id="1330021.A0A367L1T9"/>
<feature type="domain" description="4'-phosphopantetheinyl transferase" evidence="8">
    <location>
        <begin position="9"/>
        <end position="93"/>
    </location>
</feature>
<evidence type="ECO:0000256" key="6">
    <source>
        <dbReference type="ARBA" id="ARBA00023098"/>
    </source>
</evidence>
<keyword evidence="3" id="KW-0479">Metal-binding</keyword>
<keyword evidence="1" id="KW-0444">Lipid biosynthesis</keyword>
<gene>
    <name evidence="9" type="ORF">L249_8895</name>
</gene>
<dbReference type="Pfam" id="PF01648">
    <property type="entry name" value="ACPS"/>
    <property type="match status" value="1"/>
</dbReference>
<keyword evidence="6" id="KW-0443">Lipid metabolism</keyword>
<accession>A0A367L1T9</accession>
<evidence type="ECO:0000313" key="10">
    <source>
        <dbReference type="Proteomes" id="UP000253664"/>
    </source>
</evidence>
<comment type="caution">
    <text evidence="9">The sequence shown here is derived from an EMBL/GenBank/DDBJ whole genome shotgun (WGS) entry which is preliminary data.</text>
</comment>
<dbReference type="GO" id="GO:0000287">
    <property type="term" value="F:magnesium ion binding"/>
    <property type="evidence" value="ECO:0007669"/>
    <property type="project" value="InterPro"/>
</dbReference>
<organism evidence="9 10">
    <name type="scientific">Ophiocordyceps polyrhachis-furcata BCC 54312</name>
    <dbReference type="NCBI Taxonomy" id="1330021"/>
    <lineage>
        <taxon>Eukaryota</taxon>
        <taxon>Fungi</taxon>
        <taxon>Dikarya</taxon>
        <taxon>Ascomycota</taxon>
        <taxon>Pezizomycotina</taxon>
        <taxon>Sordariomycetes</taxon>
        <taxon>Hypocreomycetidae</taxon>
        <taxon>Hypocreales</taxon>
        <taxon>Ophiocordycipitaceae</taxon>
        <taxon>Ophiocordyceps</taxon>
    </lineage>
</organism>
<sequence>MKRLRPGMGIGIDICQISRIASILGSPRRARFLSRILTPDERAGGEARLKAPLKEEAAFVAGRFAAKEAVMKAFSSTRRLGWQDIEIDIVGARPVGRVVGRGEGDGGGEEVLVSISHDGDYAAAFCVAGVT</sequence>
<dbReference type="EMBL" id="LKCN02000019">
    <property type="protein sequence ID" value="RCI08378.1"/>
    <property type="molecule type" value="Genomic_DNA"/>
</dbReference>